<dbReference type="RefSeq" id="WP_207862195.1">
    <property type="nucleotide sequence ID" value="NZ_JAFREP010000033.1"/>
</dbReference>
<gene>
    <name evidence="2" type="ORF">J3U88_27355</name>
</gene>
<protein>
    <submittedName>
        <fullName evidence="2">DUF4178 domain-containing protein</fullName>
    </submittedName>
</protein>
<feature type="domain" description="DUF4178" evidence="1">
    <location>
        <begin position="29"/>
        <end position="171"/>
    </location>
</feature>
<evidence type="ECO:0000313" key="3">
    <source>
        <dbReference type="Proteomes" id="UP000664417"/>
    </source>
</evidence>
<organism evidence="2 3">
    <name type="scientific">Acanthopleuribacter pedis</name>
    <dbReference type="NCBI Taxonomy" id="442870"/>
    <lineage>
        <taxon>Bacteria</taxon>
        <taxon>Pseudomonadati</taxon>
        <taxon>Acidobacteriota</taxon>
        <taxon>Holophagae</taxon>
        <taxon>Acanthopleuribacterales</taxon>
        <taxon>Acanthopleuribacteraceae</taxon>
        <taxon>Acanthopleuribacter</taxon>
    </lineage>
</organism>
<dbReference type="EMBL" id="JAFREP010000033">
    <property type="protein sequence ID" value="MBO1322222.1"/>
    <property type="molecule type" value="Genomic_DNA"/>
</dbReference>
<evidence type="ECO:0000313" key="2">
    <source>
        <dbReference type="EMBL" id="MBO1322222.1"/>
    </source>
</evidence>
<keyword evidence="3" id="KW-1185">Reference proteome</keyword>
<dbReference type="AlphaFoldDB" id="A0A8J7Q7N1"/>
<name>A0A8J7Q7N1_9BACT</name>
<comment type="caution">
    <text evidence="2">The sequence shown here is derived from an EMBL/GenBank/DDBJ whole genome shotgun (WGS) entry which is preliminary data.</text>
</comment>
<dbReference type="Pfam" id="PF13785">
    <property type="entry name" value="DUF4178"/>
    <property type="match status" value="1"/>
</dbReference>
<reference evidence="2" key="1">
    <citation type="submission" date="2021-03" db="EMBL/GenBank/DDBJ databases">
        <authorList>
            <person name="Wang G."/>
        </authorList>
    </citation>
    <scope>NUCLEOTIDE SEQUENCE</scope>
    <source>
        <strain evidence="2">KCTC 12899</strain>
    </source>
</reference>
<dbReference type="InterPro" id="IPR025235">
    <property type="entry name" value="DUF4178"/>
</dbReference>
<sequence>MGFFDRFKKKKEEPAQIDPLHDLRLDKMKVGYLVDYSAKTWEVVGFNLYEFGPRDTAEEWSLRADGALCFLERYEDDEVEWSFCKKIRIAAIEENVTKHIQQFDEPPRKITYQGTTFTLDEEDGGRYLEGGRPPGQEFLAWTFIDDEEEQFVTIEQWGENDFEAAAGFYVEEYEFTNILPGVR</sequence>
<proteinExistence type="predicted"/>
<accession>A0A8J7Q7N1</accession>
<dbReference type="Proteomes" id="UP000664417">
    <property type="component" value="Unassembled WGS sequence"/>
</dbReference>
<evidence type="ECO:0000259" key="1">
    <source>
        <dbReference type="Pfam" id="PF13785"/>
    </source>
</evidence>